<protein>
    <submittedName>
        <fullName evidence="1">Uncharacterized protein</fullName>
    </submittedName>
</protein>
<evidence type="ECO:0000313" key="1">
    <source>
        <dbReference type="EMBL" id="JAE08086.1"/>
    </source>
</evidence>
<dbReference type="EMBL" id="GBRH01189810">
    <property type="protein sequence ID" value="JAE08086.1"/>
    <property type="molecule type" value="Transcribed_RNA"/>
</dbReference>
<accession>A0A0A9FD82</accession>
<reference evidence="1" key="1">
    <citation type="submission" date="2014-09" db="EMBL/GenBank/DDBJ databases">
        <authorList>
            <person name="Magalhaes I.L.F."/>
            <person name="Oliveira U."/>
            <person name="Santos F.R."/>
            <person name="Vidigal T.H.D.A."/>
            <person name="Brescovit A.D."/>
            <person name="Santos A.J."/>
        </authorList>
    </citation>
    <scope>NUCLEOTIDE SEQUENCE</scope>
    <source>
        <tissue evidence="1">Shoot tissue taken approximately 20 cm above the soil surface</tissue>
    </source>
</reference>
<sequence length="23" mass="2512">MPDLSFVISVCDEVLVPMLALGY</sequence>
<proteinExistence type="predicted"/>
<dbReference type="AlphaFoldDB" id="A0A0A9FD82"/>
<name>A0A0A9FD82_ARUDO</name>
<organism evidence="1">
    <name type="scientific">Arundo donax</name>
    <name type="common">Giant reed</name>
    <name type="synonym">Donax arundinaceus</name>
    <dbReference type="NCBI Taxonomy" id="35708"/>
    <lineage>
        <taxon>Eukaryota</taxon>
        <taxon>Viridiplantae</taxon>
        <taxon>Streptophyta</taxon>
        <taxon>Embryophyta</taxon>
        <taxon>Tracheophyta</taxon>
        <taxon>Spermatophyta</taxon>
        <taxon>Magnoliopsida</taxon>
        <taxon>Liliopsida</taxon>
        <taxon>Poales</taxon>
        <taxon>Poaceae</taxon>
        <taxon>PACMAD clade</taxon>
        <taxon>Arundinoideae</taxon>
        <taxon>Arundineae</taxon>
        <taxon>Arundo</taxon>
    </lineage>
</organism>
<reference evidence="1" key="2">
    <citation type="journal article" date="2015" name="Data Brief">
        <title>Shoot transcriptome of the giant reed, Arundo donax.</title>
        <authorList>
            <person name="Barrero R.A."/>
            <person name="Guerrero F.D."/>
            <person name="Moolhuijzen P."/>
            <person name="Goolsby J.A."/>
            <person name="Tidwell J."/>
            <person name="Bellgard S.E."/>
            <person name="Bellgard M.I."/>
        </authorList>
    </citation>
    <scope>NUCLEOTIDE SEQUENCE</scope>
    <source>
        <tissue evidence="1">Shoot tissue taken approximately 20 cm above the soil surface</tissue>
    </source>
</reference>